<dbReference type="InterPro" id="IPR050446">
    <property type="entry name" value="FAD-oxidoreductase/Apoptosis"/>
</dbReference>
<dbReference type="Gene3D" id="3.30.390.30">
    <property type="match status" value="1"/>
</dbReference>
<keyword evidence="4" id="KW-0560">Oxidoreductase</keyword>
<dbReference type="Gene3D" id="3.50.50.60">
    <property type="entry name" value="FAD/NAD(P)-binding domain"/>
    <property type="match status" value="2"/>
</dbReference>
<evidence type="ECO:0000256" key="2">
    <source>
        <dbReference type="ARBA" id="ARBA00022630"/>
    </source>
</evidence>
<proteinExistence type="predicted"/>
<gene>
    <name evidence="6" type="ORF">SCMU_36360</name>
</gene>
<dbReference type="PRINTS" id="PR00368">
    <property type="entry name" value="FADPNR"/>
</dbReference>
<dbReference type="PRINTS" id="PR00411">
    <property type="entry name" value="PNDRDTASEI"/>
</dbReference>
<evidence type="ECO:0000256" key="4">
    <source>
        <dbReference type="ARBA" id="ARBA00023002"/>
    </source>
</evidence>
<dbReference type="RefSeq" id="WP_229230465.1">
    <property type="nucleotide sequence ID" value="NZ_AP024525.1"/>
</dbReference>
<accession>A0ABM7PZQ4</accession>
<name>A0ABM7PZQ4_SINCY</name>
<dbReference type="Pfam" id="PF07992">
    <property type="entry name" value="Pyr_redox_2"/>
    <property type="match status" value="1"/>
</dbReference>
<dbReference type="PANTHER" id="PTHR43557">
    <property type="entry name" value="APOPTOSIS-INDUCING FACTOR 1"/>
    <property type="match status" value="1"/>
</dbReference>
<dbReference type="InterPro" id="IPR016156">
    <property type="entry name" value="FAD/NAD-linked_Rdtase_dimer_sf"/>
</dbReference>
<keyword evidence="3" id="KW-0274">FAD</keyword>
<comment type="cofactor">
    <cofactor evidence="1">
        <name>FAD</name>
        <dbReference type="ChEBI" id="CHEBI:57692"/>
    </cofactor>
</comment>
<sequence length="433" mass="44008">METPESQRRIVVVGASLGGLRAAEQLRAAGWGGEIVVVGDEPHMPYNRPPLSKAQLAAPGTAEEAHAALAFRPRRSATGIEWRLGSAVASADLAAGTVTMADGGSLAFDGLVVATGLRPARVAAPGPLAGRHVVRSLGDALGLRAELVPGARVVVVGAGFIGCEVAATAVGLGCEVTLVEGSSGPMERSVGGQLSAGVRELLRSRGVECLPGVRVAEFLAVGARASGTHDGARCGGVRLTDGLVVATDVVVEAVGSDANVEWLEGNGLDLGDGVLCDASMRALGAVAPGDSELAAPVARGRVVAVGDVARYPDRITGGPARRVEHWATPTDTAKLAAPALVAALRGTEAPEAEAPLPSFWTDLFGLRIQGVGSPGLADEVEVLEGDPARPADGVAVAYRREGRLIGTVTGAIPADRHLTYRQAVLDELRGVPA</sequence>
<keyword evidence="7" id="KW-1185">Reference proteome</keyword>
<evidence type="ECO:0000259" key="5">
    <source>
        <dbReference type="Pfam" id="PF07992"/>
    </source>
</evidence>
<dbReference type="PANTHER" id="PTHR43557:SF2">
    <property type="entry name" value="RIESKE DOMAIN-CONTAINING PROTEIN-RELATED"/>
    <property type="match status" value="1"/>
</dbReference>
<evidence type="ECO:0000256" key="3">
    <source>
        <dbReference type="ARBA" id="ARBA00022827"/>
    </source>
</evidence>
<dbReference type="InterPro" id="IPR023753">
    <property type="entry name" value="FAD/NAD-binding_dom"/>
</dbReference>
<dbReference type="SUPFAM" id="SSF55424">
    <property type="entry name" value="FAD/NAD-linked reductases, dimerisation (C-terminal) domain"/>
    <property type="match status" value="1"/>
</dbReference>
<dbReference type="SUPFAM" id="SSF51905">
    <property type="entry name" value="FAD/NAD(P)-binding domain"/>
    <property type="match status" value="2"/>
</dbReference>
<feature type="domain" description="FAD/NAD(P)-binding" evidence="5">
    <location>
        <begin position="9"/>
        <end position="309"/>
    </location>
</feature>
<dbReference type="EMBL" id="AP024525">
    <property type="protein sequence ID" value="BCT77794.1"/>
    <property type="molecule type" value="Genomic_DNA"/>
</dbReference>
<reference evidence="6 7" key="1">
    <citation type="journal article" date="2021" name="J. Biosci. Bioeng.">
        <title>Identification and characterization of a chc gene cluster responsible for the aromatization pathway of cyclohexanecarboxylate degradation in Sinomonas cyclohexanicum ATCC 51369.</title>
        <authorList>
            <person name="Yamamoto T."/>
            <person name="Hasegawa Y."/>
            <person name="Lau P.C.K."/>
            <person name="Iwaki H."/>
        </authorList>
    </citation>
    <scope>NUCLEOTIDE SEQUENCE [LARGE SCALE GENOMIC DNA]</scope>
    <source>
        <strain evidence="6 7">ATCC 51369</strain>
    </source>
</reference>
<evidence type="ECO:0000256" key="1">
    <source>
        <dbReference type="ARBA" id="ARBA00001974"/>
    </source>
</evidence>
<dbReference type="Proteomes" id="UP001319861">
    <property type="component" value="Chromosome"/>
</dbReference>
<keyword evidence="2" id="KW-0285">Flavoprotein</keyword>
<protein>
    <submittedName>
        <fullName evidence="6">Ferredoxin reductase</fullName>
    </submittedName>
</protein>
<evidence type="ECO:0000313" key="6">
    <source>
        <dbReference type="EMBL" id="BCT77794.1"/>
    </source>
</evidence>
<organism evidence="6 7">
    <name type="scientific">Sinomonas cyclohexanicum</name>
    <name type="common">Corynebacterium cyclohexanicum</name>
    <dbReference type="NCBI Taxonomy" id="322009"/>
    <lineage>
        <taxon>Bacteria</taxon>
        <taxon>Bacillati</taxon>
        <taxon>Actinomycetota</taxon>
        <taxon>Actinomycetes</taxon>
        <taxon>Micrococcales</taxon>
        <taxon>Micrococcaceae</taxon>
        <taxon>Sinomonas</taxon>
    </lineage>
</organism>
<evidence type="ECO:0000313" key="7">
    <source>
        <dbReference type="Proteomes" id="UP001319861"/>
    </source>
</evidence>
<dbReference type="InterPro" id="IPR036188">
    <property type="entry name" value="FAD/NAD-bd_sf"/>
</dbReference>